<dbReference type="OrthoDB" id="9155372at2"/>
<dbReference type="EMBL" id="JAWXXP010000002">
    <property type="protein sequence ID" value="MDX5995478.1"/>
    <property type="molecule type" value="Genomic_DNA"/>
</dbReference>
<protein>
    <recommendedName>
        <fullName evidence="1">Bbp19-like phage domain-containing protein</fullName>
    </recommendedName>
</protein>
<dbReference type="Proteomes" id="UP000182413">
    <property type="component" value="Unassembled WGS sequence"/>
</dbReference>
<dbReference type="Proteomes" id="UP001278050">
    <property type="component" value="Unassembled WGS sequence"/>
</dbReference>
<dbReference type="InterPro" id="IPR057447">
    <property type="entry name" value="Bbp19-like_phage"/>
</dbReference>
<dbReference type="AlphaFoldDB" id="A0A1G7JFD7"/>
<dbReference type="EMBL" id="JAWXXP010000001">
    <property type="protein sequence ID" value="MDX5990463.1"/>
    <property type="molecule type" value="Genomic_DNA"/>
</dbReference>
<feature type="domain" description="Bbp19-like phage" evidence="1">
    <location>
        <begin position="13"/>
        <end position="65"/>
    </location>
</feature>
<evidence type="ECO:0000313" key="7">
    <source>
        <dbReference type="Proteomes" id="UP001278050"/>
    </source>
</evidence>
<sequence>MIQLTTEQIDAMFKRVFEEHHEGRIILEVLIRQFGHAKPAVEGGIDAVLKTYRAMGNREVVDNIVLRINRANGVNDQPDEEPE</sequence>
<evidence type="ECO:0000313" key="5">
    <source>
        <dbReference type="EMBL" id="SDF23585.1"/>
    </source>
</evidence>
<evidence type="ECO:0000313" key="3">
    <source>
        <dbReference type="EMBL" id="MDX5995433.1"/>
    </source>
</evidence>
<dbReference type="RefSeq" id="WP_074680652.1">
    <property type="nucleotide sequence ID" value="NZ_CBCSET010000010.1"/>
</dbReference>
<dbReference type="EMBL" id="FNAE01000006">
    <property type="protein sequence ID" value="SDF23585.1"/>
    <property type="molecule type" value="Genomic_DNA"/>
</dbReference>
<accession>A0A1G7JFD7</accession>
<keyword evidence="7" id="KW-1185">Reference proteome</keyword>
<evidence type="ECO:0000313" key="2">
    <source>
        <dbReference type="EMBL" id="MDX5990463.1"/>
    </source>
</evidence>
<organism evidence="5 6">
    <name type="scientific">Ectopseudomonas alcaliphila</name>
    <dbReference type="NCBI Taxonomy" id="101564"/>
    <lineage>
        <taxon>Bacteria</taxon>
        <taxon>Pseudomonadati</taxon>
        <taxon>Pseudomonadota</taxon>
        <taxon>Gammaproteobacteria</taxon>
        <taxon>Pseudomonadales</taxon>
        <taxon>Pseudomonadaceae</taxon>
        <taxon>Ectopseudomonas</taxon>
    </lineage>
</organism>
<reference evidence="2 7" key="2">
    <citation type="submission" date="2023-11" db="EMBL/GenBank/DDBJ databases">
        <title>MicrobeMod: A computational toolkit for identifying prokaryotic methylation and restriction-modification with nanopore sequencing.</title>
        <authorList>
            <person name="Crits-Christoph A."/>
            <person name="Kang S.C."/>
            <person name="Lee H."/>
            <person name="Ostrov N."/>
        </authorList>
    </citation>
    <scope>NUCLEOTIDE SEQUENCE [LARGE SCALE GENOMIC DNA]</scope>
    <source>
        <strain evidence="2 7">ATCC BAA-571</strain>
    </source>
</reference>
<dbReference type="EMBL" id="JAWXXP010000001">
    <property type="protein sequence ID" value="MDX5995433.1"/>
    <property type="molecule type" value="Genomic_DNA"/>
</dbReference>
<evidence type="ECO:0000313" key="6">
    <source>
        <dbReference type="Proteomes" id="UP000182413"/>
    </source>
</evidence>
<evidence type="ECO:0000313" key="4">
    <source>
        <dbReference type="EMBL" id="MDX5995478.1"/>
    </source>
</evidence>
<dbReference type="Pfam" id="PF25181">
    <property type="entry name" value="Phage_Bbp19"/>
    <property type="match status" value="1"/>
</dbReference>
<name>A0A1G7JFD7_9GAMM</name>
<evidence type="ECO:0000259" key="1">
    <source>
        <dbReference type="Pfam" id="PF25181"/>
    </source>
</evidence>
<gene>
    <name evidence="5" type="ORF">SAMN05216575_106213</name>
    <name evidence="2" type="ORF">SIM71_00105</name>
    <name evidence="3" type="ORF">SIM71_25510</name>
    <name evidence="4" type="ORF">SIM71_25740</name>
</gene>
<reference evidence="5 6" key="1">
    <citation type="submission" date="2016-10" db="EMBL/GenBank/DDBJ databases">
        <authorList>
            <person name="de Groot N.N."/>
        </authorList>
    </citation>
    <scope>NUCLEOTIDE SEQUENCE [LARGE SCALE GENOMIC DNA]</scope>
    <source>
        <strain evidence="5 6">JCM 10630</strain>
    </source>
</reference>
<proteinExistence type="predicted"/>